<dbReference type="PRINTS" id="PR00081">
    <property type="entry name" value="GDHRDH"/>
</dbReference>
<comment type="caution">
    <text evidence="1">The sequence shown here is derived from an EMBL/GenBank/DDBJ whole genome shotgun (WGS) entry which is preliminary data.</text>
</comment>
<dbReference type="CDD" id="cd05325">
    <property type="entry name" value="carb_red_sniffer_like_SDR_c"/>
    <property type="match status" value="1"/>
</dbReference>
<dbReference type="SUPFAM" id="SSF51735">
    <property type="entry name" value="NAD(P)-binding Rossmann-fold domains"/>
    <property type="match status" value="1"/>
</dbReference>
<dbReference type="Pfam" id="PF00106">
    <property type="entry name" value="adh_short"/>
    <property type="match status" value="1"/>
</dbReference>
<accession>A0AA38WW58</accession>
<dbReference type="Proteomes" id="UP001172673">
    <property type="component" value="Unassembled WGS sequence"/>
</dbReference>
<keyword evidence="2" id="KW-1185">Reference proteome</keyword>
<dbReference type="Gene3D" id="3.40.50.720">
    <property type="entry name" value="NAD(P)-binding Rossmann-like Domain"/>
    <property type="match status" value="1"/>
</dbReference>
<dbReference type="InterPro" id="IPR002347">
    <property type="entry name" value="SDR_fam"/>
</dbReference>
<dbReference type="GO" id="GO:0016616">
    <property type="term" value="F:oxidoreductase activity, acting on the CH-OH group of donors, NAD or NADP as acceptor"/>
    <property type="evidence" value="ECO:0007669"/>
    <property type="project" value="TreeGrafter"/>
</dbReference>
<reference evidence="1" key="1">
    <citation type="submission" date="2022-10" db="EMBL/GenBank/DDBJ databases">
        <title>Culturing micro-colonial fungi from biological soil crusts in the Mojave desert and describing Neophaeococcomyces mojavensis, and introducing the new genera and species Taxawa tesnikishii.</title>
        <authorList>
            <person name="Kurbessoian T."/>
            <person name="Stajich J.E."/>
        </authorList>
    </citation>
    <scope>NUCLEOTIDE SEQUENCE</scope>
    <source>
        <strain evidence="1">TK_41</strain>
    </source>
</reference>
<organism evidence="1 2">
    <name type="scientific">Cladophialophora chaetospira</name>
    <dbReference type="NCBI Taxonomy" id="386627"/>
    <lineage>
        <taxon>Eukaryota</taxon>
        <taxon>Fungi</taxon>
        <taxon>Dikarya</taxon>
        <taxon>Ascomycota</taxon>
        <taxon>Pezizomycotina</taxon>
        <taxon>Eurotiomycetes</taxon>
        <taxon>Chaetothyriomycetidae</taxon>
        <taxon>Chaetothyriales</taxon>
        <taxon>Herpotrichiellaceae</taxon>
        <taxon>Cladophialophora</taxon>
    </lineage>
</organism>
<proteinExistence type="predicted"/>
<protein>
    <recommendedName>
        <fullName evidence="3">C-factor</fullName>
    </recommendedName>
</protein>
<dbReference type="PANTHER" id="PTHR45458:SF1">
    <property type="entry name" value="SHORT CHAIN DEHYDROGENASE"/>
    <property type="match status" value="1"/>
</dbReference>
<dbReference type="AlphaFoldDB" id="A0AA38WW58"/>
<sequence length="228" mass="24055">MPVAVVTGANSGIGNALAALLARNGYEVYALDMTVGDPIKGLGSKYFQVDVTSTDSISKFKDQLGDTPLDLLLNVAGIMFQPKQDSLEATSLSVLDKSFAVNTSGVLLLTQALLPNILAAKDAKIAILSSRVGSMSDNTSGGMYAYRASKAAVNSIGVSLSVDLRAKGVVVLLLHPGINKTNLAGGLAEMSQAFEPAETAERLFKIIGEKTIEDTGKFFQYEGHELPW</sequence>
<dbReference type="PANTHER" id="PTHR45458">
    <property type="entry name" value="SHORT-CHAIN DEHYDROGENASE/REDUCTASE SDR"/>
    <property type="match status" value="1"/>
</dbReference>
<name>A0AA38WW58_9EURO</name>
<evidence type="ECO:0008006" key="3">
    <source>
        <dbReference type="Google" id="ProtNLM"/>
    </source>
</evidence>
<evidence type="ECO:0000313" key="2">
    <source>
        <dbReference type="Proteomes" id="UP001172673"/>
    </source>
</evidence>
<dbReference type="EMBL" id="JAPDRK010000028">
    <property type="protein sequence ID" value="KAJ9602243.1"/>
    <property type="molecule type" value="Genomic_DNA"/>
</dbReference>
<dbReference type="InterPro" id="IPR036291">
    <property type="entry name" value="NAD(P)-bd_dom_sf"/>
</dbReference>
<gene>
    <name evidence="1" type="ORF">H2200_013363</name>
</gene>
<evidence type="ECO:0000313" key="1">
    <source>
        <dbReference type="EMBL" id="KAJ9602243.1"/>
    </source>
</evidence>
<dbReference type="InterPro" id="IPR052184">
    <property type="entry name" value="SDR_enzymes"/>
</dbReference>